<evidence type="ECO:0000313" key="1">
    <source>
        <dbReference type="EMBL" id="KAK7886782.1"/>
    </source>
</evidence>
<dbReference type="AlphaFoldDB" id="A0AAW0N9Z0"/>
<gene>
    <name evidence="1" type="ORF">WMY93_026403</name>
</gene>
<sequence>MFSLNGALCTILLTSSFPPAKKRSHEHLLSKAVMEQEQRGTANTDGTMSSVHLQKFEERTSCQITFATTSPTLPKFKST</sequence>
<proteinExistence type="predicted"/>
<dbReference type="Proteomes" id="UP001460270">
    <property type="component" value="Unassembled WGS sequence"/>
</dbReference>
<protein>
    <recommendedName>
        <fullName evidence="3">Secreted protein</fullName>
    </recommendedName>
</protein>
<accession>A0AAW0N9Z0</accession>
<comment type="caution">
    <text evidence="1">The sequence shown here is derived from an EMBL/GenBank/DDBJ whole genome shotgun (WGS) entry which is preliminary data.</text>
</comment>
<organism evidence="1 2">
    <name type="scientific">Mugilogobius chulae</name>
    <name type="common">yellowstripe goby</name>
    <dbReference type="NCBI Taxonomy" id="88201"/>
    <lineage>
        <taxon>Eukaryota</taxon>
        <taxon>Metazoa</taxon>
        <taxon>Chordata</taxon>
        <taxon>Craniata</taxon>
        <taxon>Vertebrata</taxon>
        <taxon>Euteleostomi</taxon>
        <taxon>Actinopterygii</taxon>
        <taxon>Neopterygii</taxon>
        <taxon>Teleostei</taxon>
        <taxon>Neoteleostei</taxon>
        <taxon>Acanthomorphata</taxon>
        <taxon>Gobiaria</taxon>
        <taxon>Gobiiformes</taxon>
        <taxon>Gobioidei</taxon>
        <taxon>Gobiidae</taxon>
        <taxon>Gobionellinae</taxon>
        <taxon>Mugilogobius</taxon>
    </lineage>
</organism>
<evidence type="ECO:0000313" key="2">
    <source>
        <dbReference type="Proteomes" id="UP001460270"/>
    </source>
</evidence>
<name>A0AAW0N9Z0_9GOBI</name>
<evidence type="ECO:0008006" key="3">
    <source>
        <dbReference type="Google" id="ProtNLM"/>
    </source>
</evidence>
<keyword evidence="2" id="KW-1185">Reference proteome</keyword>
<dbReference type="EMBL" id="JBBPFD010000019">
    <property type="protein sequence ID" value="KAK7886782.1"/>
    <property type="molecule type" value="Genomic_DNA"/>
</dbReference>
<reference evidence="2" key="1">
    <citation type="submission" date="2024-04" db="EMBL/GenBank/DDBJ databases">
        <title>Salinicola lusitanus LLJ914,a marine bacterium isolated from the Okinawa Trough.</title>
        <authorList>
            <person name="Li J."/>
        </authorList>
    </citation>
    <scope>NUCLEOTIDE SEQUENCE [LARGE SCALE GENOMIC DNA]</scope>
</reference>